<dbReference type="KEGG" id="moz:MoryE10_02910"/>
<evidence type="ECO:0000256" key="1">
    <source>
        <dbReference type="SAM" id="MobiDB-lite"/>
    </source>
</evidence>
<dbReference type="Proteomes" id="UP000824988">
    <property type="component" value="Chromosome"/>
</dbReference>
<accession>A0A8D4VNN3</accession>
<keyword evidence="3" id="KW-1185">Reference proteome</keyword>
<proteinExistence type="predicted"/>
<dbReference type="AlphaFoldDB" id="A0A8D4VNN3"/>
<feature type="region of interest" description="Disordered" evidence="1">
    <location>
        <begin position="1"/>
        <end position="27"/>
    </location>
</feature>
<reference evidence="2" key="1">
    <citation type="submission" date="2019-06" db="EMBL/GenBank/DDBJ databases">
        <title>Complete genome sequence of Methylogaea oryzae strain JCM16910.</title>
        <authorList>
            <person name="Asakawa S."/>
        </authorList>
    </citation>
    <scope>NUCLEOTIDE SEQUENCE</scope>
    <source>
        <strain evidence="2">E10</strain>
    </source>
</reference>
<gene>
    <name evidence="2" type="ORF">MoryE10_02910</name>
</gene>
<sequence>MKYVPPVGATDPNAGYVTGDPATDTEGSPVAAEAIEHPMREIVNAIIALGGTPDQNDLTQLGTLLLAKFSTGVLPLAALPYPTIATADNRLAVTAAAVAGSGGTVSIGAGTRLSLAEEITAGINGRMREWVTPAFTSAALAVSSTYYLRAQITAGVLSLYVTKGADSDALVLPAGLRGTPNASAGGGFDSTALDLLIARVVTGGAGTAPTITTLANSWRLTAQFIGGFDSTANSNGWYPHTLNWARTPKTRGLSSVGDMSSLGFTTDMLQTIGTTRYLVSVYSAGYDSSGYNCYFKPAYVAELAA</sequence>
<evidence type="ECO:0000313" key="2">
    <source>
        <dbReference type="EMBL" id="BBL69685.1"/>
    </source>
</evidence>
<dbReference type="EMBL" id="AP019782">
    <property type="protein sequence ID" value="BBL69685.1"/>
    <property type="molecule type" value="Genomic_DNA"/>
</dbReference>
<name>A0A8D4VNN3_9GAMM</name>
<organism evidence="2 3">
    <name type="scientific">Methylogaea oryzae</name>
    <dbReference type="NCBI Taxonomy" id="1295382"/>
    <lineage>
        <taxon>Bacteria</taxon>
        <taxon>Pseudomonadati</taxon>
        <taxon>Pseudomonadota</taxon>
        <taxon>Gammaproteobacteria</taxon>
        <taxon>Methylococcales</taxon>
        <taxon>Methylococcaceae</taxon>
        <taxon>Methylogaea</taxon>
    </lineage>
</organism>
<protein>
    <submittedName>
        <fullName evidence="2">Uncharacterized protein</fullName>
    </submittedName>
</protein>
<evidence type="ECO:0000313" key="3">
    <source>
        <dbReference type="Proteomes" id="UP000824988"/>
    </source>
</evidence>
<dbReference type="RefSeq" id="WP_054773483.1">
    <property type="nucleotide sequence ID" value="NZ_AP019782.1"/>
</dbReference>